<reference evidence="3 4" key="1">
    <citation type="journal article" date="2009" name="Nature">
        <title>Evolution of pathogenicity and sexual reproduction in eight Candida genomes.</title>
        <authorList>
            <person name="Butler G."/>
            <person name="Rasmussen M.D."/>
            <person name="Lin M.F."/>
            <person name="Santos M.A."/>
            <person name="Sakthikumar S."/>
            <person name="Munro C.A."/>
            <person name="Rheinbay E."/>
            <person name="Grabherr M."/>
            <person name="Forche A."/>
            <person name="Reedy J.L."/>
            <person name="Agrafioti I."/>
            <person name="Arnaud M.B."/>
            <person name="Bates S."/>
            <person name="Brown A.J."/>
            <person name="Brunke S."/>
            <person name="Costanzo M.C."/>
            <person name="Fitzpatrick D.A."/>
            <person name="de Groot P.W."/>
            <person name="Harris D."/>
            <person name="Hoyer L.L."/>
            <person name="Hube B."/>
            <person name="Klis F.M."/>
            <person name="Kodira C."/>
            <person name="Lennard N."/>
            <person name="Logue M.E."/>
            <person name="Martin R."/>
            <person name="Neiman A.M."/>
            <person name="Nikolaou E."/>
            <person name="Quail M.A."/>
            <person name="Quinn J."/>
            <person name="Santos M.C."/>
            <person name="Schmitzberger F.F."/>
            <person name="Sherlock G."/>
            <person name="Shah P."/>
            <person name="Silverstein K.A."/>
            <person name="Skrzypek M.S."/>
            <person name="Soll D."/>
            <person name="Staggs R."/>
            <person name="Stansfield I."/>
            <person name="Stumpf M.P."/>
            <person name="Sudbery P.E."/>
            <person name="Srikantha T."/>
            <person name="Zeng Q."/>
            <person name="Berman J."/>
            <person name="Berriman M."/>
            <person name="Heitman J."/>
            <person name="Gow N.A."/>
            <person name="Lorenz M.C."/>
            <person name="Birren B.W."/>
            <person name="Kellis M."/>
            <person name="Cuomo C.A."/>
        </authorList>
    </citation>
    <scope>NUCLEOTIDE SEQUENCE [LARGE SCALE GENOMIC DNA]</scope>
    <source>
        <strain evidence="4">ATCC 11503 / BCRC 21390 / CBS 2605 / JCM 1781 / NBRC 1676 / NRRL YB-4239</strain>
    </source>
</reference>
<keyword evidence="4" id="KW-1185">Reference proteome</keyword>
<dbReference type="VEuPathDB" id="FungiDB:LELG_03871"/>
<keyword evidence="2" id="KW-0732">Signal</keyword>
<dbReference type="KEGG" id="lel:PVL30_004695"/>
<dbReference type="EMBL" id="CH981528">
    <property type="protein sequence ID" value="EDK45692.1"/>
    <property type="molecule type" value="Genomic_DNA"/>
</dbReference>
<evidence type="ECO:0000256" key="1">
    <source>
        <dbReference type="SAM" id="MobiDB-lite"/>
    </source>
</evidence>
<gene>
    <name evidence="3" type="ORF">LELG_03871</name>
</gene>
<protein>
    <submittedName>
        <fullName evidence="3">Uncharacterized protein</fullName>
    </submittedName>
</protein>
<feature type="signal peptide" evidence="2">
    <location>
        <begin position="1"/>
        <end position="18"/>
    </location>
</feature>
<evidence type="ECO:0000313" key="3">
    <source>
        <dbReference type="EMBL" id="EDK45692.1"/>
    </source>
</evidence>
<dbReference type="RefSeq" id="XP_001524839.1">
    <property type="nucleotide sequence ID" value="XM_001524789.1"/>
</dbReference>
<dbReference type="InParanoid" id="A5E2N4"/>
<dbReference type="Proteomes" id="UP000001996">
    <property type="component" value="Unassembled WGS sequence"/>
</dbReference>
<dbReference type="OMA" id="IENKHYP"/>
<sequence>MQFTQVLVSLALAGSIQAKFHNTTSGAAVSNSTAGGAGASNSTAGGAGASNSTSGGSGSSNAGVVANANVYGGAALAAAAIALLY</sequence>
<accession>A5E2N4</accession>
<evidence type="ECO:0000313" key="4">
    <source>
        <dbReference type="Proteomes" id="UP000001996"/>
    </source>
</evidence>
<feature type="region of interest" description="Disordered" evidence="1">
    <location>
        <begin position="26"/>
        <end position="59"/>
    </location>
</feature>
<feature type="chain" id="PRO_5002681697" evidence="2">
    <location>
        <begin position="19"/>
        <end position="85"/>
    </location>
</feature>
<organism evidence="3 4">
    <name type="scientific">Lodderomyces elongisporus (strain ATCC 11503 / CBS 2605 / JCM 1781 / NBRC 1676 / NRRL YB-4239)</name>
    <name type="common">Yeast</name>
    <name type="synonym">Saccharomyces elongisporus</name>
    <dbReference type="NCBI Taxonomy" id="379508"/>
    <lineage>
        <taxon>Eukaryota</taxon>
        <taxon>Fungi</taxon>
        <taxon>Dikarya</taxon>
        <taxon>Ascomycota</taxon>
        <taxon>Saccharomycotina</taxon>
        <taxon>Pichiomycetes</taxon>
        <taxon>Debaryomycetaceae</taxon>
        <taxon>Candida/Lodderomyces clade</taxon>
        <taxon>Lodderomyces</taxon>
    </lineage>
</organism>
<proteinExistence type="predicted"/>
<dbReference type="GeneID" id="5231791"/>
<dbReference type="AlphaFoldDB" id="A5E2N4"/>
<dbReference type="HOGENOM" id="CLU_2512402_0_0_1"/>
<evidence type="ECO:0000256" key="2">
    <source>
        <dbReference type="SAM" id="SignalP"/>
    </source>
</evidence>
<name>A5E2N4_LODEL</name>